<accession>A0AAD3TFD4</accession>
<dbReference type="AlphaFoldDB" id="A0AAD3TFD4"/>
<sequence length="122" mass="13663">MTKEMDIAAIEEAMTSQLKGKDDLSSPDYPVQGQIPRLQERASPNYHGHNPISQVEVRSSPRYGDCSVSPHLEEMVGNSYDRQASISSCEREEDSLDYGHRIGPNSKPDVMDSLNCMYLKSK</sequence>
<dbReference type="Proteomes" id="UP001279734">
    <property type="component" value="Unassembled WGS sequence"/>
</dbReference>
<name>A0AAD3TFD4_NEPGR</name>
<protein>
    <submittedName>
        <fullName evidence="2">Uncharacterized protein</fullName>
    </submittedName>
</protein>
<gene>
    <name evidence="2" type="ORF">Nepgr_029992</name>
</gene>
<comment type="caution">
    <text evidence="2">The sequence shown here is derived from an EMBL/GenBank/DDBJ whole genome shotgun (WGS) entry which is preliminary data.</text>
</comment>
<evidence type="ECO:0000313" key="3">
    <source>
        <dbReference type="Proteomes" id="UP001279734"/>
    </source>
</evidence>
<organism evidence="2 3">
    <name type="scientific">Nepenthes gracilis</name>
    <name type="common">Slender pitcher plant</name>
    <dbReference type="NCBI Taxonomy" id="150966"/>
    <lineage>
        <taxon>Eukaryota</taxon>
        <taxon>Viridiplantae</taxon>
        <taxon>Streptophyta</taxon>
        <taxon>Embryophyta</taxon>
        <taxon>Tracheophyta</taxon>
        <taxon>Spermatophyta</taxon>
        <taxon>Magnoliopsida</taxon>
        <taxon>eudicotyledons</taxon>
        <taxon>Gunneridae</taxon>
        <taxon>Pentapetalae</taxon>
        <taxon>Caryophyllales</taxon>
        <taxon>Nepenthaceae</taxon>
        <taxon>Nepenthes</taxon>
    </lineage>
</organism>
<proteinExistence type="predicted"/>
<dbReference type="EMBL" id="BSYO01000034">
    <property type="protein sequence ID" value="GMH28149.1"/>
    <property type="molecule type" value="Genomic_DNA"/>
</dbReference>
<keyword evidence="3" id="KW-1185">Reference proteome</keyword>
<evidence type="ECO:0000313" key="2">
    <source>
        <dbReference type="EMBL" id="GMH28149.1"/>
    </source>
</evidence>
<evidence type="ECO:0000256" key="1">
    <source>
        <dbReference type="SAM" id="MobiDB-lite"/>
    </source>
</evidence>
<feature type="region of interest" description="Disordered" evidence="1">
    <location>
        <begin position="1"/>
        <end position="108"/>
    </location>
</feature>
<reference evidence="2" key="1">
    <citation type="submission" date="2023-05" db="EMBL/GenBank/DDBJ databases">
        <title>Nepenthes gracilis genome sequencing.</title>
        <authorList>
            <person name="Fukushima K."/>
        </authorList>
    </citation>
    <scope>NUCLEOTIDE SEQUENCE</scope>
    <source>
        <strain evidence="2">SING2019-196</strain>
    </source>
</reference>